<dbReference type="EnsemblMetazoa" id="Aqu2.1.21354_001">
    <property type="protein sequence ID" value="Aqu2.1.21354_001"/>
    <property type="gene ID" value="Aqu2.1.21354"/>
</dbReference>
<dbReference type="OMA" id="WHELKEC"/>
<accession>A0A1X7U137</accession>
<evidence type="ECO:0000256" key="1">
    <source>
        <dbReference type="SAM" id="MobiDB-lite"/>
    </source>
</evidence>
<organism evidence="3">
    <name type="scientific">Amphimedon queenslandica</name>
    <name type="common">Sponge</name>
    <dbReference type="NCBI Taxonomy" id="400682"/>
    <lineage>
        <taxon>Eukaryota</taxon>
        <taxon>Metazoa</taxon>
        <taxon>Porifera</taxon>
        <taxon>Demospongiae</taxon>
        <taxon>Heteroscleromorpha</taxon>
        <taxon>Haplosclerida</taxon>
        <taxon>Niphatidae</taxon>
        <taxon>Amphimedon</taxon>
    </lineage>
</organism>
<dbReference type="Pfam" id="PF13358">
    <property type="entry name" value="DDE_3"/>
    <property type="match status" value="1"/>
</dbReference>
<dbReference type="InParanoid" id="A0A1X7U137"/>
<dbReference type="Gene3D" id="3.30.420.10">
    <property type="entry name" value="Ribonuclease H-like superfamily/Ribonuclease H"/>
    <property type="match status" value="1"/>
</dbReference>
<dbReference type="SUPFAM" id="SSF53098">
    <property type="entry name" value="Ribonuclease H-like"/>
    <property type="match status" value="1"/>
</dbReference>
<feature type="domain" description="Tc1-like transposase DDE" evidence="2">
    <location>
        <begin position="2"/>
        <end position="76"/>
    </location>
</feature>
<dbReference type="InterPro" id="IPR036397">
    <property type="entry name" value="RNaseH_sf"/>
</dbReference>
<proteinExistence type="predicted"/>
<dbReference type="AlphaFoldDB" id="A0A1X7U137"/>
<reference evidence="3" key="1">
    <citation type="submission" date="2017-05" db="UniProtKB">
        <authorList>
            <consortium name="EnsemblMetazoa"/>
        </authorList>
    </citation>
    <scope>IDENTIFICATION</scope>
</reference>
<feature type="region of interest" description="Disordered" evidence="1">
    <location>
        <begin position="77"/>
        <end position="98"/>
    </location>
</feature>
<evidence type="ECO:0000313" key="3">
    <source>
        <dbReference type="EnsemblMetazoa" id="Aqu2.1.21354_001"/>
    </source>
</evidence>
<evidence type="ECO:0000259" key="2">
    <source>
        <dbReference type="Pfam" id="PF13358"/>
    </source>
</evidence>
<dbReference type="GO" id="GO:0003676">
    <property type="term" value="F:nucleic acid binding"/>
    <property type="evidence" value="ECO:0007669"/>
    <property type="project" value="InterPro"/>
</dbReference>
<sequence>MNSAGFIEVLENGLIPYTQHLNPSQRLMQDNDPKHSSKKVKEWLEANKINWWKTPPESPDLNPIENLWHELKECQKSSATTTKGGISQRNHGLLGNCK</sequence>
<protein>
    <recommendedName>
        <fullName evidence="2">Tc1-like transposase DDE domain-containing protein</fullName>
    </recommendedName>
</protein>
<name>A0A1X7U137_AMPQE</name>
<feature type="compositionally biased region" description="Polar residues" evidence="1">
    <location>
        <begin position="77"/>
        <end position="90"/>
    </location>
</feature>
<dbReference type="InterPro" id="IPR012337">
    <property type="entry name" value="RNaseH-like_sf"/>
</dbReference>
<dbReference type="InterPro" id="IPR038717">
    <property type="entry name" value="Tc1-like_DDE_dom"/>
</dbReference>